<dbReference type="EnsemblMetazoa" id="CapteT221244">
    <property type="protein sequence ID" value="CapteP221244"/>
    <property type="gene ID" value="CapteG221244"/>
</dbReference>
<evidence type="ECO:0000256" key="1">
    <source>
        <dbReference type="SAM" id="MobiDB-lite"/>
    </source>
</evidence>
<dbReference type="GO" id="GO:0005102">
    <property type="term" value="F:signaling receptor binding"/>
    <property type="evidence" value="ECO:0007669"/>
    <property type="project" value="InterPro"/>
</dbReference>
<feature type="compositionally biased region" description="Low complexity" evidence="1">
    <location>
        <begin position="482"/>
        <end position="491"/>
    </location>
</feature>
<dbReference type="PANTHER" id="PTHR17469:SF15">
    <property type="entry name" value="ITPR-INTERACTING DOMAIN-CONTAINING PROTEIN"/>
    <property type="match status" value="1"/>
</dbReference>
<dbReference type="HOGENOM" id="CLU_312901_0_0_1"/>
<name>R7U7R3_CAPTE</name>
<sequence>MNSSSSVATLIMDAPREQSRTKDGLDCRRASVQDWVNQITPQQASLDEKEPNSSAESKTEPAQDDSPPPSPPPPPPSLPPPPPSSSHDCQDDLTLGADAKLLKEEAADSTLHAQTAERSPKMKDSLKLTRMASFSSDMSTKTFDSVDQLLNHRTRNPEELLCSLGFGSMHIEQDNFRRIPQRFFRYSSSAQGMTLTDVLELNPELKEYLLSTGTVTSDPVTAKAVLRRMDTMESLVSENPVCHFSKIAGVVTAINRFASNARYCALKQQALDGNRQALRASPHECIAKNGEKFVSILHPDNAQFLNDQGLHKAAFAKAVTRITRPKLGLSLTKHMGSLTEVVQQLKEQKKDEEPNNNSHVVSDLNRLPRRFCGAQQPETSASESGSFLSAKVPERFLRTPSPCVMEETGNPLVASTEHQEEEGNPDEGTLGKSIVEEADVPQLPVKSLLKRPQLSEAVQQSFELEEVQSSDLAPEKPPMIRSSSGHSDSSGFADADQEEASLVSLNKVALLGSSAESDDSKVTVITTPEMSATEYTDQSIQEIMQTFNHEPINVIDRSSNWELIEAKQSSTTAPDDEDWELAEQRMGVGVPGMGRITRVRHRARLEAQIKLQRPPPKKARSVSFYESGLTAYEDEVDVRSRSKSVYASVSREGRAAWWSVLPDPTYHQVLSLLVKTSRHYDPSQGGTCWPVMRSPSRAGIKQHLVEEARLMQQALHKYKMELRSLDLRFSSILDRTDLDEDQRDGVSMLSVMRQDILQEVLEMERLLSARMRRMLTLEMTAEEAPPIDMGGLHIIHMMTELLKEQVYHSNLMSTLSAAPSTSSEHPLLAELEQRSQDAHHPSLIEQISLLKSQLVTSQSQTVASLADSMKELRNSLVEEIRSSVHCETQQLRLQMQSTEQQLSQLKGSISAPATPLSLSPTSNDKKFSFNAVETQKH</sequence>
<dbReference type="EMBL" id="KB304479">
    <property type="protein sequence ID" value="ELU01994.1"/>
    <property type="molecule type" value="Genomic_DNA"/>
</dbReference>
<evidence type="ECO:0000259" key="2">
    <source>
        <dbReference type="SMART" id="SM01257"/>
    </source>
</evidence>
<feature type="region of interest" description="Disordered" evidence="1">
    <location>
        <begin position="347"/>
        <end position="368"/>
    </location>
</feature>
<reference evidence="4" key="3">
    <citation type="submission" date="2015-06" db="UniProtKB">
        <authorList>
            <consortium name="EnsemblMetazoa"/>
        </authorList>
    </citation>
    <scope>IDENTIFICATION</scope>
</reference>
<feature type="domain" description="ITPR-interacting" evidence="2">
    <location>
        <begin position="126"/>
        <end position="281"/>
    </location>
</feature>
<keyword evidence="5" id="KW-1185">Reference proteome</keyword>
<evidence type="ECO:0000313" key="3">
    <source>
        <dbReference type="EMBL" id="ELU01994.1"/>
    </source>
</evidence>
<feature type="compositionally biased region" description="Pro residues" evidence="1">
    <location>
        <begin position="66"/>
        <end position="84"/>
    </location>
</feature>
<dbReference type="Pfam" id="PF14722">
    <property type="entry name" value="KRAP_IP3R_bind"/>
    <property type="match status" value="1"/>
</dbReference>
<feature type="compositionally biased region" description="Polar residues" evidence="1">
    <location>
        <begin position="34"/>
        <end position="45"/>
    </location>
</feature>
<reference evidence="5" key="1">
    <citation type="submission" date="2012-12" db="EMBL/GenBank/DDBJ databases">
        <authorList>
            <person name="Hellsten U."/>
            <person name="Grimwood J."/>
            <person name="Chapman J.A."/>
            <person name="Shapiro H."/>
            <person name="Aerts A."/>
            <person name="Otillar R.P."/>
            <person name="Terry A.Y."/>
            <person name="Boore J.L."/>
            <person name="Simakov O."/>
            <person name="Marletaz F."/>
            <person name="Cho S.-J."/>
            <person name="Edsinger-Gonzales E."/>
            <person name="Havlak P."/>
            <person name="Kuo D.-H."/>
            <person name="Larsson T."/>
            <person name="Lv J."/>
            <person name="Arendt D."/>
            <person name="Savage R."/>
            <person name="Osoegawa K."/>
            <person name="de Jong P."/>
            <person name="Lindberg D.R."/>
            <person name="Seaver E.C."/>
            <person name="Weisblat D.A."/>
            <person name="Putnam N.H."/>
            <person name="Grigoriev I.V."/>
            <person name="Rokhsar D.S."/>
        </authorList>
    </citation>
    <scope>NUCLEOTIDE SEQUENCE</scope>
    <source>
        <strain evidence="5">I ESC-2004</strain>
    </source>
</reference>
<feature type="compositionally biased region" description="Basic and acidic residues" evidence="1">
    <location>
        <begin position="14"/>
        <end position="31"/>
    </location>
</feature>
<dbReference type="OrthoDB" id="6088188at2759"/>
<accession>R7U7R3</accession>
<evidence type="ECO:0000313" key="4">
    <source>
        <dbReference type="EnsemblMetazoa" id="CapteP221244"/>
    </source>
</evidence>
<evidence type="ECO:0000313" key="5">
    <source>
        <dbReference type="Proteomes" id="UP000014760"/>
    </source>
</evidence>
<proteinExistence type="predicted"/>
<feature type="region of interest" description="Disordered" evidence="1">
    <location>
        <begin position="1"/>
        <end position="92"/>
    </location>
</feature>
<dbReference type="SMART" id="SM01257">
    <property type="entry name" value="KRAP_IP3R_bind"/>
    <property type="match status" value="1"/>
</dbReference>
<feature type="region of interest" description="Disordered" evidence="1">
    <location>
        <begin position="462"/>
        <end position="497"/>
    </location>
</feature>
<dbReference type="InterPro" id="IPR043444">
    <property type="entry name" value="TESPA1-like"/>
</dbReference>
<reference evidence="3 5" key="2">
    <citation type="journal article" date="2013" name="Nature">
        <title>Insights into bilaterian evolution from three spiralian genomes.</title>
        <authorList>
            <person name="Simakov O."/>
            <person name="Marletaz F."/>
            <person name="Cho S.J."/>
            <person name="Edsinger-Gonzales E."/>
            <person name="Havlak P."/>
            <person name="Hellsten U."/>
            <person name="Kuo D.H."/>
            <person name="Larsson T."/>
            <person name="Lv J."/>
            <person name="Arendt D."/>
            <person name="Savage R."/>
            <person name="Osoegawa K."/>
            <person name="de Jong P."/>
            <person name="Grimwood J."/>
            <person name="Chapman J.A."/>
            <person name="Shapiro H."/>
            <person name="Aerts A."/>
            <person name="Otillar R.P."/>
            <person name="Terry A.Y."/>
            <person name="Boore J.L."/>
            <person name="Grigoriev I.V."/>
            <person name="Lindberg D.R."/>
            <person name="Seaver E.C."/>
            <person name="Weisblat D.A."/>
            <person name="Putnam N.H."/>
            <person name="Rokhsar D.S."/>
        </authorList>
    </citation>
    <scope>NUCLEOTIDE SEQUENCE</scope>
    <source>
        <strain evidence="3 5">I ESC-2004</strain>
    </source>
</reference>
<dbReference type="InterPro" id="IPR029325">
    <property type="entry name" value="ITPR-bd"/>
</dbReference>
<gene>
    <name evidence="3" type="ORF">CAPTEDRAFT_221244</name>
</gene>
<feature type="region of interest" description="Disordered" evidence="1">
    <location>
        <begin position="903"/>
        <end position="924"/>
    </location>
</feature>
<feature type="compositionally biased region" description="Basic and acidic residues" evidence="1">
    <location>
        <begin position="46"/>
        <end position="61"/>
    </location>
</feature>
<organism evidence="3">
    <name type="scientific">Capitella teleta</name>
    <name type="common">Polychaete worm</name>
    <dbReference type="NCBI Taxonomy" id="283909"/>
    <lineage>
        <taxon>Eukaryota</taxon>
        <taxon>Metazoa</taxon>
        <taxon>Spiralia</taxon>
        <taxon>Lophotrochozoa</taxon>
        <taxon>Annelida</taxon>
        <taxon>Polychaeta</taxon>
        <taxon>Sedentaria</taxon>
        <taxon>Scolecida</taxon>
        <taxon>Capitellidae</taxon>
        <taxon>Capitella</taxon>
    </lineage>
</organism>
<dbReference type="Proteomes" id="UP000014760">
    <property type="component" value="Unassembled WGS sequence"/>
</dbReference>
<protein>
    <recommendedName>
        <fullName evidence="2">ITPR-interacting domain-containing protein</fullName>
    </recommendedName>
</protein>
<dbReference type="AlphaFoldDB" id="R7U7R3"/>
<dbReference type="EMBL" id="AMQN01009049">
    <property type="status" value="NOT_ANNOTATED_CDS"/>
    <property type="molecule type" value="Genomic_DNA"/>
</dbReference>
<dbReference type="PANTHER" id="PTHR17469">
    <property type="entry name" value="SPERM SPECIFIC ANTIGEN 2-RELATED"/>
    <property type="match status" value="1"/>
</dbReference>